<evidence type="ECO:0000313" key="6">
    <source>
        <dbReference type="Proteomes" id="UP000001555"/>
    </source>
</evidence>
<dbReference type="EMBL" id="ABJB010557638">
    <property type="status" value="NOT_ANNOTATED_CDS"/>
    <property type="molecule type" value="Genomic_DNA"/>
</dbReference>
<dbReference type="InterPro" id="IPR009003">
    <property type="entry name" value="Peptidase_S1_PA"/>
</dbReference>
<protein>
    <submittedName>
        <fullName evidence="4 5">Serine protease, putative</fullName>
        <ecNumber evidence="4">3.4.21.4</ecNumber>
    </submittedName>
</protein>
<sequence>MVCCSHLIVRTEKTVETHSYYYSSAKNAEAEGVVVHPKFRSAYIRNLAVIKLGQEVGTTPSIGRIPVSRPEDSFVGKTSCLVSGWGKNLKRGPMVCKRDGEDRFVLVGIVSYGDLLCGQMGVPAVFADTSRNIDFISETTGLPKERFYKS</sequence>
<comment type="similarity">
    <text evidence="2">Belongs to the peptidase S1 family. CLIP subfamily.</text>
</comment>
<evidence type="ECO:0000313" key="5">
    <source>
        <dbReference type="EnsemblMetazoa" id="ISCW023799-PA"/>
    </source>
</evidence>
<dbReference type="Proteomes" id="UP000001555">
    <property type="component" value="Unassembled WGS sequence"/>
</dbReference>
<dbReference type="InterPro" id="IPR051487">
    <property type="entry name" value="Ser/Thr_Proteases_Immune/Dev"/>
</dbReference>
<dbReference type="InterPro" id="IPR043504">
    <property type="entry name" value="Peptidase_S1_PA_chymotrypsin"/>
</dbReference>
<dbReference type="SUPFAM" id="SSF50494">
    <property type="entry name" value="Trypsin-like serine proteases"/>
    <property type="match status" value="1"/>
</dbReference>
<dbReference type="VEuPathDB" id="VectorBase:ISCI023799"/>
<dbReference type="EMBL" id="ABJB010358684">
    <property type="status" value="NOT_ANNOTATED_CDS"/>
    <property type="molecule type" value="Genomic_DNA"/>
</dbReference>
<dbReference type="Pfam" id="PF00089">
    <property type="entry name" value="Trypsin"/>
    <property type="match status" value="1"/>
</dbReference>
<dbReference type="AlphaFoldDB" id="B7QHK1"/>
<keyword evidence="6" id="KW-1185">Reference proteome</keyword>
<dbReference type="EC" id="3.4.21.4" evidence="4"/>
<dbReference type="PaxDb" id="6945-B7QHK1"/>
<dbReference type="VEuPathDB" id="VectorBase:ISCP_012951"/>
<dbReference type="HOGENOM" id="CLU_1742583_0_0_1"/>
<gene>
    <name evidence="4" type="ORF">IscW_ISCW023799</name>
</gene>
<evidence type="ECO:0000256" key="2">
    <source>
        <dbReference type="ARBA" id="ARBA00024195"/>
    </source>
</evidence>
<dbReference type="InParanoid" id="B7QHK1"/>
<keyword evidence="1" id="KW-1015">Disulfide bond</keyword>
<dbReference type="Gene3D" id="2.40.10.10">
    <property type="entry name" value="Trypsin-like serine proteases"/>
    <property type="match status" value="2"/>
</dbReference>
<proteinExistence type="inferred from homology"/>
<keyword evidence="4" id="KW-0645">Protease</keyword>
<dbReference type="EMBL" id="ABJB010878488">
    <property type="status" value="NOT_ANNOTATED_CDS"/>
    <property type="molecule type" value="Genomic_DNA"/>
</dbReference>
<organism>
    <name type="scientific">Ixodes scapularis</name>
    <name type="common">Black-legged tick</name>
    <name type="synonym">Deer tick</name>
    <dbReference type="NCBI Taxonomy" id="6945"/>
    <lineage>
        <taxon>Eukaryota</taxon>
        <taxon>Metazoa</taxon>
        <taxon>Ecdysozoa</taxon>
        <taxon>Arthropoda</taxon>
        <taxon>Chelicerata</taxon>
        <taxon>Arachnida</taxon>
        <taxon>Acari</taxon>
        <taxon>Parasitiformes</taxon>
        <taxon>Ixodida</taxon>
        <taxon>Ixodoidea</taxon>
        <taxon>Ixodidae</taxon>
        <taxon>Ixodinae</taxon>
        <taxon>Ixodes</taxon>
    </lineage>
</organism>
<dbReference type="OrthoDB" id="6656697at2759"/>
<evidence type="ECO:0000259" key="3">
    <source>
        <dbReference type="SMART" id="SM00020"/>
    </source>
</evidence>
<dbReference type="GO" id="GO:0004252">
    <property type="term" value="F:serine-type endopeptidase activity"/>
    <property type="evidence" value="ECO:0007669"/>
    <property type="project" value="UniProtKB-EC"/>
</dbReference>
<dbReference type="InterPro" id="IPR001254">
    <property type="entry name" value="Trypsin_dom"/>
</dbReference>
<accession>B7QHK1</accession>
<dbReference type="VEuPathDB" id="VectorBase:ISCW023799"/>
<dbReference type="EMBL" id="DS940066">
    <property type="protein sequence ID" value="EEC18323.1"/>
    <property type="molecule type" value="Genomic_DNA"/>
</dbReference>
<reference evidence="4 6" key="1">
    <citation type="submission" date="2008-03" db="EMBL/GenBank/DDBJ databases">
        <title>Annotation of Ixodes scapularis.</title>
        <authorList>
            <consortium name="Ixodes scapularis Genome Project Consortium"/>
            <person name="Caler E."/>
            <person name="Hannick L.I."/>
            <person name="Bidwell S."/>
            <person name="Joardar V."/>
            <person name="Thiagarajan M."/>
            <person name="Amedeo P."/>
            <person name="Galinsky K.J."/>
            <person name="Schobel S."/>
            <person name="Inman J."/>
            <person name="Hostetler J."/>
            <person name="Miller J."/>
            <person name="Hammond M."/>
            <person name="Megy K."/>
            <person name="Lawson D."/>
            <person name="Kodira C."/>
            <person name="Sutton G."/>
            <person name="Meyer J."/>
            <person name="Hill C.A."/>
            <person name="Birren B."/>
            <person name="Nene V."/>
            <person name="Collins F."/>
            <person name="Alarcon-Chaidez F."/>
            <person name="Wikel S."/>
            <person name="Strausberg R."/>
        </authorList>
    </citation>
    <scope>NUCLEOTIDE SEQUENCE [LARGE SCALE GENOMIC DNA]</scope>
    <source>
        <strain evidence="6">Wikel</strain>
        <strain evidence="4">Wikel colony</strain>
    </source>
</reference>
<feature type="domain" description="Peptidase S1" evidence="3">
    <location>
        <begin position="7"/>
        <end position="136"/>
    </location>
</feature>
<dbReference type="GO" id="GO:0006508">
    <property type="term" value="P:proteolysis"/>
    <property type="evidence" value="ECO:0007669"/>
    <property type="project" value="UniProtKB-KW"/>
</dbReference>
<evidence type="ECO:0000256" key="1">
    <source>
        <dbReference type="ARBA" id="ARBA00023157"/>
    </source>
</evidence>
<reference evidence="5" key="2">
    <citation type="submission" date="2020-05" db="UniProtKB">
        <authorList>
            <consortium name="EnsemblMetazoa"/>
        </authorList>
    </citation>
    <scope>IDENTIFICATION</scope>
    <source>
        <strain evidence="5">wikel</strain>
    </source>
</reference>
<dbReference type="SMART" id="SM00020">
    <property type="entry name" value="Tryp_SPc"/>
    <property type="match status" value="1"/>
</dbReference>
<evidence type="ECO:0000313" key="4">
    <source>
        <dbReference type="EMBL" id="EEC18323.1"/>
    </source>
</evidence>
<name>B7QHK1_IXOSC</name>
<keyword evidence="4" id="KW-0378">Hydrolase</keyword>
<dbReference type="EMBL" id="ABJB010479426">
    <property type="status" value="NOT_ANNOTATED_CDS"/>
    <property type="molecule type" value="Genomic_DNA"/>
</dbReference>
<dbReference type="PANTHER" id="PTHR24256">
    <property type="entry name" value="TRYPTASE-RELATED"/>
    <property type="match status" value="1"/>
</dbReference>
<dbReference type="EnsemblMetazoa" id="ISCW023799-RA">
    <property type="protein sequence ID" value="ISCW023799-PA"/>
    <property type="gene ID" value="ISCW023799"/>
</dbReference>